<gene>
    <name evidence="4" type="ORF">JK358_16535</name>
</gene>
<keyword evidence="2 4" id="KW-0378">Hydrolase</keyword>
<name>A0ABS1M608_9NOCA</name>
<dbReference type="RefSeq" id="WP_201948595.1">
    <property type="nucleotide sequence ID" value="NZ_JAERRJ010000006.1"/>
</dbReference>
<comment type="similarity">
    <text evidence="1">Belongs to the 'GDXG' lipolytic enzyme family.</text>
</comment>
<evidence type="ECO:0000259" key="3">
    <source>
        <dbReference type="Pfam" id="PF07859"/>
    </source>
</evidence>
<dbReference type="PANTHER" id="PTHR48081">
    <property type="entry name" value="AB HYDROLASE SUPERFAMILY PROTEIN C4A8.06C"/>
    <property type="match status" value="1"/>
</dbReference>
<accession>A0ABS1M608</accession>
<dbReference type="InterPro" id="IPR050300">
    <property type="entry name" value="GDXG_lipolytic_enzyme"/>
</dbReference>
<dbReference type="SUPFAM" id="SSF53474">
    <property type="entry name" value="alpha/beta-Hydrolases"/>
    <property type="match status" value="1"/>
</dbReference>
<organism evidence="4 5">
    <name type="scientific">Nocardia acididurans</name>
    <dbReference type="NCBI Taxonomy" id="2802282"/>
    <lineage>
        <taxon>Bacteria</taxon>
        <taxon>Bacillati</taxon>
        <taxon>Actinomycetota</taxon>
        <taxon>Actinomycetes</taxon>
        <taxon>Mycobacteriales</taxon>
        <taxon>Nocardiaceae</taxon>
        <taxon>Nocardia</taxon>
    </lineage>
</organism>
<protein>
    <submittedName>
        <fullName evidence="4">Alpha/beta hydrolase fold domain-containing protein</fullName>
    </submittedName>
</protein>
<dbReference type="PANTHER" id="PTHR48081:SF30">
    <property type="entry name" value="ACETYL-HYDROLASE LIPR-RELATED"/>
    <property type="match status" value="1"/>
</dbReference>
<evidence type="ECO:0000313" key="5">
    <source>
        <dbReference type="Proteomes" id="UP000602198"/>
    </source>
</evidence>
<evidence type="ECO:0000256" key="2">
    <source>
        <dbReference type="ARBA" id="ARBA00022801"/>
    </source>
</evidence>
<dbReference type="InterPro" id="IPR013094">
    <property type="entry name" value="AB_hydrolase_3"/>
</dbReference>
<dbReference type="GO" id="GO:0016787">
    <property type="term" value="F:hydrolase activity"/>
    <property type="evidence" value="ECO:0007669"/>
    <property type="project" value="UniProtKB-KW"/>
</dbReference>
<dbReference type="InterPro" id="IPR029058">
    <property type="entry name" value="AB_hydrolase_fold"/>
</dbReference>
<dbReference type="Pfam" id="PF07859">
    <property type="entry name" value="Abhydrolase_3"/>
    <property type="match status" value="1"/>
</dbReference>
<dbReference type="Proteomes" id="UP000602198">
    <property type="component" value="Unassembled WGS sequence"/>
</dbReference>
<dbReference type="EMBL" id="JAERRJ010000006">
    <property type="protein sequence ID" value="MBL1076006.1"/>
    <property type="molecule type" value="Genomic_DNA"/>
</dbReference>
<proteinExistence type="inferred from homology"/>
<dbReference type="Gene3D" id="3.40.50.1820">
    <property type="entry name" value="alpha/beta hydrolase"/>
    <property type="match status" value="1"/>
</dbReference>
<feature type="domain" description="Alpha/beta hydrolase fold-3" evidence="3">
    <location>
        <begin position="101"/>
        <end position="297"/>
    </location>
</feature>
<evidence type="ECO:0000256" key="1">
    <source>
        <dbReference type="ARBA" id="ARBA00010515"/>
    </source>
</evidence>
<reference evidence="4 5" key="1">
    <citation type="submission" date="2021-01" db="EMBL/GenBank/DDBJ databases">
        <title>WGS of actinomycetes isolated from Thailand.</title>
        <authorList>
            <person name="Thawai C."/>
        </authorList>
    </citation>
    <scope>NUCLEOTIDE SEQUENCE [LARGE SCALE GENOMIC DNA]</scope>
    <source>
        <strain evidence="4 5">LPG 2</strain>
    </source>
</reference>
<sequence>MVESPVPATASTPQVIEFARTSWQSYLIAGLLRCTLRPLAAVWPCGPRGARALDRVLDAGASVALLVHGRAMRDTARRLDVAGVPVLRVRAATVTAPERTILHFHGGGFVFGTAKLYREFALRLSAAADAEVLLFDYRHPPFTDVDTMIADCLTVYRWAATGYAPGRLAVSGDSAGSNLMFATVAGARSAGLPLPTAVAAQSGWLDMELPRRRWARQDPLFSVPFARRAARRVRAGGPIPPVLCPLRIDPAGLPPVLLQLGRDEPIRAANEAMADHLAAAGVPVRLELWAFQAHVFQLFGEVLPEGRAAIAAIAAFLDETSGSARPRSA</sequence>
<keyword evidence="5" id="KW-1185">Reference proteome</keyword>
<comment type="caution">
    <text evidence="4">The sequence shown here is derived from an EMBL/GenBank/DDBJ whole genome shotgun (WGS) entry which is preliminary data.</text>
</comment>
<evidence type="ECO:0000313" key="4">
    <source>
        <dbReference type="EMBL" id="MBL1076006.1"/>
    </source>
</evidence>